<evidence type="ECO:0000313" key="2">
    <source>
        <dbReference type="Proteomes" id="UP001229421"/>
    </source>
</evidence>
<reference evidence="1" key="1">
    <citation type="journal article" date="2023" name="bioRxiv">
        <title>Improved chromosome-level genome assembly for marigold (Tagetes erecta).</title>
        <authorList>
            <person name="Jiang F."/>
            <person name="Yuan L."/>
            <person name="Wang S."/>
            <person name="Wang H."/>
            <person name="Xu D."/>
            <person name="Wang A."/>
            <person name="Fan W."/>
        </authorList>
    </citation>
    <scope>NUCLEOTIDE SEQUENCE</scope>
    <source>
        <strain evidence="1">WSJ</strain>
        <tissue evidence="1">Leaf</tissue>
    </source>
</reference>
<dbReference type="AlphaFoldDB" id="A0AAD8L888"/>
<proteinExistence type="predicted"/>
<name>A0AAD8L888_TARER</name>
<dbReference type="Proteomes" id="UP001229421">
    <property type="component" value="Unassembled WGS sequence"/>
</dbReference>
<dbReference type="EMBL" id="JAUHHV010000001">
    <property type="protein sequence ID" value="KAK1434406.1"/>
    <property type="molecule type" value="Genomic_DNA"/>
</dbReference>
<accession>A0AAD8L888</accession>
<evidence type="ECO:0000313" key="1">
    <source>
        <dbReference type="EMBL" id="KAK1434406.1"/>
    </source>
</evidence>
<keyword evidence="2" id="KW-1185">Reference proteome</keyword>
<organism evidence="1 2">
    <name type="scientific">Tagetes erecta</name>
    <name type="common">African marigold</name>
    <dbReference type="NCBI Taxonomy" id="13708"/>
    <lineage>
        <taxon>Eukaryota</taxon>
        <taxon>Viridiplantae</taxon>
        <taxon>Streptophyta</taxon>
        <taxon>Embryophyta</taxon>
        <taxon>Tracheophyta</taxon>
        <taxon>Spermatophyta</taxon>
        <taxon>Magnoliopsida</taxon>
        <taxon>eudicotyledons</taxon>
        <taxon>Gunneridae</taxon>
        <taxon>Pentapetalae</taxon>
        <taxon>asterids</taxon>
        <taxon>campanulids</taxon>
        <taxon>Asterales</taxon>
        <taxon>Asteraceae</taxon>
        <taxon>Asteroideae</taxon>
        <taxon>Heliantheae alliance</taxon>
        <taxon>Tageteae</taxon>
        <taxon>Tagetes</taxon>
    </lineage>
</organism>
<comment type="caution">
    <text evidence="1">The sequence shown here is derived from an EMBL/GenBank/DDBJ whole genome shotgun (WGS) entry which is preliminary data.</text>
</comment>
<sequence>MANIFFHLLKNQGRKGEISRHSQQFKLHVNYSEEKNVFYFSRGWRILIAALDLKPPLMMFFKMENPVKYKLSLFKMSGEEYVIHDMTHLNVKLESPDITVAHHENAKYMITPQKQVDQAGSSSAHYPNDCLASSSTKNSAGTYEITKDENEIYWFRQPLQQRLVIVSLSLYYFFLYLFTL</sequence>
<protein>
    <submittedName>
        <fullName evidence="1">Uncharacterized protein</fullName>
    </submittedName>
</protein>
<gene>
    <name evidence="1" type="ORF">QVD17_00146</name>
</gene>